<dbReference type="PANTHER" id="PTHR30249">
    <property type="entry name" value="PUTATIVE SEROTONIN TRANSPORTER"/>
    <property type="match status" value="1"/>
</dbReference>
<dbReference type="Proteomes" id="UP000488936">
    <property type="component" value="Unassembled WGS sequence"/>
</dbReference>
<dbReference type="Pfam" id="PF04172">
    <property type="entry name" value="LrgB"/>
    <property type="match status" value="1"/>
</dbReference>
<comment type="caution">
    <text evidence="6">The sequence shown here is derived from an EMBL/GenBank/DDBJ whole genome shotgun (WGS) entry which is preliminary data.</text>
</comment>
<feature type="transmembrane region" description="Helical" evidence="5">
    <location>
        <begin position="66"/>
        <end position="83"/>
    </location>
</feature>
<feature type="transmembrane region" description="Helical" evidence="5">
    <location>
        <begin position="90"/>
        <end position="112"/>
    </location>
</feature>
<evidence type="ECO:0000256" key="4">
    <source>
        <dbReference type="ARBA" id="ARBA00023136"/>
    </source>
</evidence>
<evidence type="ECO:0000256" key="3">
    <source>
        <dbReference type="ARBA" id="ARBA00022989"/>
    </source>
</evidence>
<evidence type="ECO:0000256" key="2">
    <source>
        <dbReference type="ARBA" id="ARBA00022692"/>
    </source>
</evidence>
<evidence type="ECO:0000256" key="5">
    <source>
        <dbReference type="SAM" id="Phobius"/>
    </source>
</evidence>
<dbReference type="EMBL" id="WMJY01000001">
    <property type="protein sequence ID" value="MTH28320.1"/>
    <property type="molecule type" value="Genomic_DNA"/>
</dbReference>
<evidence type="ECO:0000313" key="7">
    <source>
        <dbReference type="Proteomes" id="UP000488936"/>
    </source>
</evidence>
<dbReference type="RefSeq" id="WP_155034313.1">
    <property type="nucleotide sequence ID" value="NZ_JAYMMG010000007.1"/>
</dbReference>
<name>A0A7K1GHG2_9FLAO</name>
<evidence type="ECO:0000313" key="6">
    <source>
        <dbReference type="EMBL" id="MTH28320.1"/>
    </source>
</evidence>
<dbReference type="OrthoDB" id="9811701at2"/>
<dbReference type="InterPro" id="IPR007300">
    <property type="entry name" value="CidB/LrgB"/>
</dbReference>
<keyword evidence="3 5" id="KW-1133">Transmembrane helix</keyword>
<feature type="transmembrane region" description="Helical" evidence="5">
    <location>
        <begin position="31"/>
        <end position="54"/>
    </location>
</feature>
<feature type="transmembrane region" description="Helical" evidence="5">
    <location>
        <begin position="6"/>
        <end position="24"/>
    </location>
</feature>
<keyword evidence="4 5" id="KW-0472">Membrane</keyword>
<feature type="transmembrane region" description="Helical" evidence="5">
    <location>
        <begin position="148"/>
        <end position="168"/>
    </location>
</feature>
<dbReference type="GO" id="GO:0016020">
    <property type="term" value="C:membrane"/>
    <property type="evidence" value="ECO:0007669"/>
    <property type="project" value="UniProtKB-SubCell"/>
</dbReference>
<feature type="transmembrane region" description="Helical" evidence="5">
    <location>
        <begin position="202"/>
        <end position="225"/>
    </location>
</feature>
<reference evidence="6 7" key="1">
    <citation type="journal article" date="2006" name="Int. J. Syst. Evol. Microbiol.">
        <title>Myroides pelagicus sp. nov., isolated from seawater in Thailand.</title>
        <authorList>
            <person name="Yoon J."/>
            <person name="Maneerat S."/>
            <person name="Kawai F."/>
            <person name="Yokota A."/>
        </authorList>
    </citation>
    <scope>NUCLEOTIDE SEQUENCE [LARGE SCALE GENOMIC DNA]</scope>
    <source>
        <strain evidence="6 7">SM1T</strain>
    </source>
</reference>
<proteinExistence type="predicted"/>
<comment type="subcellular location">
    <subcellularLocation>
        <location evidence="1">Membrane</location>
        <topology evidence="1">Multi-pass membrane protein</topology>
    </subcellularLocation>
</comment>
<protein>
    <submittedName>
        <fullName evidence="6">CidB/LrgB family autolysis modulator</fullName>
    </submittedName>
</protein>
<dbReference type="PANTHER" id="PTHR30249:SF0">
    <property type="entry name" value="PLASTIDAL GLYCOLATE_GLYCERATE TRANSLOCATOR 1, CHLOROPLASTIC"/>
    <property type="match status" value="1"/>
</dbReference>
<dbReference type="AlphaFoldDB" id="A0A7K1GHG2"/>
<evidence type="ECO:0000256" key="1">
    <source>
        <dbReference type="ARBA" id="ARBA00004141"/>
    </source>
</evidence>
<sequence>MSFLNNPTFLLFLTLALYAMGIYLTSKKKWIIFNPIIFATAILISYLLVLEIPYDNYAQAGRYIDFFLQPSIVALAIPLYLQWDKIKKQLFPIVCSQFIGCLVGVISVVLLAKWTGADREIILSLAPKSVSTPIALEISKTVGGIPSITAAAVMIAGIFGSMIGFKFLNMSRITNPMSQGIAMGTSSHAMGTMKAMEISEKYGAFASVGMIFNGILTAILAPIILNFLMPYIS</sequence>
<accession>A0A7K1GHG2</accession>
<organism evidence="6 7">
    <name type="scientific">Myroides pelagicus</name>
    <dbReference type="NCBI Taxonomy" id="270914"/>
    <lineage>
        <taxon>Bacteria</taxon>
        <taxon>Pseudomonadati</taxon>
        <taxon>Bacteroidota</taxon>
        <taxon>Flavobacteriia</taxon>
        <taxon>Flavobacteriales</taxon>
        <taxon>Flavobacteriaceae</taxon>
        <taxon>Myroides</taxon>
    </lineage>
</organism>
<keyword evidence="7" id="KW-1185">Reference proteome</keyword>
<keyword evidence="2 5" id="KW-0812">Transmembrane</keyword>
<gene>
    <name evidence="6" type="ORF">GJV77_00065</name>
</gene>